<evidence type="ECO:0000313" key="1">
    <source>
        <dbReference type="EMBL" id="JAE04025.1"/>
    </source>
</evidence>
<protein>
    <submittedName>
        <fullName evidence="1">Uncharacterized protein</fullName>
    </submittedName>
</protein>
<name>A0A0A9ETG2_ARUDO</name>
<reference evidence="1" key="1">
    <citation type="submission" date="2014-09" db="EMBL/GenBank/DDBJ databases">
        <authorList>
            <person name="Magalhaes I.L.F."/>
            <person name="Oliveira U."/>
            <person name="Santos F.R."/>
            <person name="Vidigal T.H.D.A."/>
            <person name="Brescovit A.D."/>
            <person name="Santos A.J."/>
        </authorList>
    </citation>
    <scope>NUCLEOTIDE SEQUENCE</scope>
    <source>
        <tissue evidence="1">Shoot tissue taken approximately 20 cm above the soil surface</tissue>
    </source>
</reference>
<organism evidence="1">
    <name type="scientific">Arundo donax</name>
    <name type="common">Giant reed</name>
    <name type="synonym">Donax arundinaceus</name>
    <dbReference type="NCBI Taxonomy" id="35708"/>
    <lineage>
        <taxon>Eukaryota</taxon>
        <taxon>Viridiplantae</taxon>
        <taxon>Streptophyta</taxon>
        <taxon>Embryophyta</taxon>
        <taxon>Tracheophyta</taxon>
        <taxon>Spermatophyta</taxon>
        <taxon>Magnoliopsida</taxon>
        <taxon>Liliopsida</taxon>
        <taxon>Poales</taxon>
        <taxon>Poaceae</taxon>
        <taxon>PACMAD clade</taxon>
        <taxon>Arundinoideae</taxon>
        <taxon>Arundineae</taxon>
        <taxon>Arundo</taxon>
    </lineage>
</organism>
<dbReference type="EMBL" id="GBRH01193871">
    <property type="protein sequence ID" value="JAE04025.1"/>
    <property type="molecule type" value="Transcribed_RNA"/>
</dbReference>
<dbReference type="AlphaFoldDB" id="A0A0A9ETG2"/>
<accession>A0A0A9ETG2</accession>
<sequence length="25" mass="2973">MLPSPTRYTARDVHSAREMFHPFLL</sequence>
<proteinExistence type="predicted"/>
<reference evidence="1" key="2">
    <citation type="journal article" date="2015" name="Data Brief">
        <title>Shoot transcriptome of the giant reed, Arundo donax.</title>
        <authorList>
            <person name="Barrero R.A."/>
            <person name="Guerrero F.D."/>
            <person name="Moolhuijzen P."/>
            <person name="Goolsby J.A."/>
            <person name="Tidwell J."/>
            <person name="Bellgard S.E."/>
            <person name="Bellgard M.I."/>
        </authorList>
    </citation>
    <scope>NUCLEOTIDE SEQUENCE</scope>
    <source>
        <tissue evidence="1">Shoot tissue taken approximately 20 cm above the soil surface</tissue>
    </source>
</reference>